<dbReference type="InParanoid" id="I7MLT6"/>
<proteinExistence type="predicted"/>
<organism evidence="3 4">
    <name type="scientific">Tetrahymena thermophila (strain SB210)</name>
    <dbReference type="NCBI Taxonomy" id="312017"/>
    <lineage>
        <taxon>Eukaryota</taxon>
        <taxon>Sar</taxon>
        <taxon>Alveolata</taxon>
        <taxon>Ciliophora</taxon>
        <taxon>Intramacronucleata</taxon>
        <taxon>Oligohymenophorea</taxon>
        <taxon>Hymenostomatida</taxon>
        <taxon>Tetrahymenina</taxon>
        <taxon>Tetrahymenidae</taxon>
        <taxon>Tetrahymena</taxon>
    </lineage>
</organism>
<keyword evidence="4" id="KW-1185">Reference proteome</keyword>
<dbReference type="STRING" id="312017.I7MLT6"/>
<sequence>MNNKSNQLIYLKIQIQASFLNNQIQLENIKNLKAVSKQISKYLAKRLQEYSLTLKQNYFLKFDKVKNFMNTINIPTNYIPAQIPISTSPPPQPLSLTFGLKNQIQSQISPVSHKEKIEQQVVFSHTPQRIQYSSSVDNLLTNSSPQNKIVITKQTLPVNSNIVLNNHATQIGQIITDYNYRIEKKESPYEKLNNIVSNNALPTQYMDIDLKLEKERNQILERQVNELKQEILIIKNSSRSSKTDFNNNIQGDPDNQKLNVSVQQACAQFVMLCAENERLTYAYLQKEKEVNTLQNEVLQLKSNVLLEQTKQQQIPFSQQLDIEAKLKVFEMRNESLHQQKLELQNKEYDYLQQIEKLSQMNMLKDQQISKMQSEYNISTIQAQNLTEQINVLKKQYTEVKETYEKQSLNLAQFDYQKFQQSQTTVALTEKENIIFQKNSEIAELKNYIQILEKDVKQIQEKVNQDQRNQIIITGKYDKLHQELQEKYEAHIQMHNQLREQFEVNEKELLNQQGYIDLLLQENEKLSYALKARIEENEGLKEEIKIQSTVQINYEESQGMINQLKENIDKLLEDNKKLYEVNRQLVSQQEHQQDNIKSIETTQTDKEKKLQLHINELEKKITVLNKQIQLKSIEENEQEFKNRNNERNYKEIIFENEKLKSTIEIQDIKMKELQFQVEEMQTEYAQLLQTKQENQILSIKSKELDKKSLSLQEECNNWKVKYSAIESHYTKLIEELKIKIKNQCKEEYERDLSWIQAKLEANEQQKDQLMVKLASYEQKAIMNEHQLKDLKEKFANKTEDYDYISKEFQDRKQKFELLEKQFYSMQEKHLLIRIENERIHQILSQVQKENEEIKRQFDQTLSTNRKQHSEIYSRMQEFEEINRNLKGMISEYQDEIGRLEKANYNLKQSNFKIDEYENKIMFLNREYEQLKLRLIDSENQKQEFKIKFQESHNSLLNYQQMDQQLSYLTKENERLQKLILERCRQSNSFW</sequence>
<dbReference type="Proteomes" id="UP000009168">
    <property type="component" value="Unassembled WGS sequence"/>
</dbReference>
<feature type="coiled-coil region" evidence="1">
    <location>
        <begin position="835"/>
        <end position="977"/>
    </location>
</feature>
<feature type="coiled-coil region" evidence="1">
    <location>
        <begin position="276"/>
        <end position="346"/>
    </location>
</feature>
<feature type="coiled-coil region" evidence="1">
    <location>
        <begin position="744"/>
        <end position="792"/>
    </location>
</feature>
<feature type="coiled-coil region" evidence="1">
    <location>
        <begin position="553"/>
        <end position="580"/>
    </location>
</feature>
<dbReference type="InterPro" id="IPR002999">
    <property type="entry name" value="Tudor"/>
</dbReference>
<accession>I7MLT6</accession>
<protein>
    <recommendedName>
        <fullName evidence="2">Tudor domain-containing protein</fullName>
    </recommendedName>
</protein>
<dbReference type="FunCoup" id="I7MLT6">
    <property type="interactions" value="152"/>
</dbReference>
<dbReference type="RefSeq" id="XP_001023283.2">
    <property type="nucleotide sequence ID" value="XM_001023283.2"/>
</dbReference>
<evidence type="ECO:0000259" key="2">
    <source>
        <dbReference type="PROSITE" id="PS50304"/>
    </source>
</evidence>
<dbReference type="EMBL" id="GG662504">
    <property type="protein sequence ID" value="EAS03038.2"/>
    <property type="molecule type" value="Genomic_DNA"/>
</dbReference>
<feature type="coiled-coil region" evidence="1">
    <location>
        <begin position="441"/>
        <end position="500"/>
    </location>
</feature>
<dbReference type="GeneID" id="7826918"/>
<name>I7MLT6_TETTS</name>
<keyword evidence="1" id="KW-0175">Coiled coil</keyword>
<evidence type="ECO:0000313" key="4">
    <source>
        <dbReference type="Proteomes" id="UP000009168"/>
    </source>
</evidence>
<dbReference type="PROSITE" id="PS50304">
    <property type="entry name" value="TUDOR"/>
    <property type="match status" value="1"/>
</dbReference>
<reference evidence="4" key="1">
    <citation type="journal article" date="2006" name="PLoS Biol.">
        <title>Macronuclear genome sequence of the ciliate Tetrahymena thermophila, a model eukaryote.</title>
        <authorList>
            <person name="Eisen J.A."/>
            <person name="Coyne R.S."/>
            <person name="Wu M."/>
            <person name="Wu D."/>
            <person name="Thiagarajan M."/>
            <person name="Wortman J.R."/>
            <person name="Badger J.H."/>
            <person name="Ren Q."/>
            <person name="Amedeo P."/>
            <person name="Jones K.M."/>
            <person name="Tallon L.J."/>
            <person name="Delcher A.L."/>
            <person name="Salzberg S.L."/>
            <person name="Silva J.C."/>
            <person name="Haas B.J."/>
            <person name="Majoros W.H."/>
            <person name="Farzad M."/>
            <person name="Carlton J.M."/>
            <person name="Smith R.K. Jr."/>
            <person name="Garg J."/>
            <person name="Pearlman R.E."/>
            <person name="Karrer K.M."/>
            <person name="Sun L."/>
            <person name="Manning G."/>
            <person name="Elde N.C."/>
            <person name="Turkewitz A.P."/>
            <person name="Asai D.J."/>
            <person name="Wilkes D.E."/>
            <person name="Wang Y."/>
            <person name="Cai H."/>
            <person name="Collins K."/>
            <person name="Stewart B.A."/>
            <person name="Lee S.R."/>
            <person name="Wilamowska K."/>
            <person name="Weinberg Z."/>
            <person name="Ruzzo W.L."/>
            <person name="Wloga D."/>
            <person name="Gaertig J."/>
            <person name="Frankel J."/>
            <person name="Tsao C.-C."/>
            <person name="Gorovsky M.A."/>
            <person name="Keeling P.J."/>
            <person name="Waller R.F."/>
            <person name="Patron N.J."/>
            <person name="Cherry J.M."/>
            <person name="Stover N.A."/>
            <person name="Krieger C.J."/>
            <person name="del Toro C."/>
            <person name="Ryder H.F."/>
            <person name="Williamson S.C."/>
            <person name="Barbeau R.A."/>
            <person name="Hamilton E.P."/>
            <person name="Orias E."/>
        </authorList>
    </citation>
    <scope>NUCLEOTIDE SEQUENCE [LARGE SCALE GENOMIC DNA]</scope>
    <source>
        <strain evidence="4">SB210</strain>
    </source>
</reference>
<dbReference type="KEGG" id="tet:TTHERM_00444210"/>
<evidence type="ECO:0000313" key="3">
    <source>
        <dbReference type="EMBL" id="EAS03038.2"/>
    </source>
</evidence>
<evidence type="ECO:0000256" key="1">
    <source>
        <dbReference type="SAM" id="Coils"/>
    </source>
</evidence>
<feature type="domain" description="Tudor" evidence="2">
    <location>
        <begin position="736"/>
        <end position="796"/>
    </location>
</feature>
<feature type="coiled-coil region" evidence="1">
    <location>
        <begin position="606"/>
        <end position="689"/>
    </location>
</feature>
<feature type="coiled-coil region" evidence="1">
    <location>
        <begin position="210"/>
        <end position="237"/>
    </location>
</feature>
<dbReference type="SUPFAM" id="SSF57997">
    <property type="entry name" value="Tropomyosin"/>
    <property type="match status" value="1"/>
</dbReference>
<dbReference type="AlphaFoldDB" id="I7MLT6"/>
<gene>
    <name evidence="3" type="ORF">TTHERM_00444210</name>
</gene>